<evidence type="ECO:0000256" key="4">
    <source>
        <dbReference type="PROSITE-ProRule" id="PRU00134"/>
    </source>
</evidence>
<keyword evidence="3" id="KW-0862">Zinc</keyword>
<dbReference type="InterPro" id="IPR007320">
    <property type="entry name" value="PDCD2_C"/>
</dbReference>
<dbReference type="InterPro" id="IPR002893">
    <property type="entry name" value="Znf_MYND"/>
</dbReference>
<dbReference type="GO" id="GO:0005737">
    <property type="term" value="C:cytoplasm"/>
    <property type="evidence" value="ECO:0007669"/>
    <property type="project" value="InterPro"/>
</dbReference>
<reference evidence="6" key="1">
    <citation type="journal article" date="2021" name="Nat. Commun.">
        <title>Genomic analyses provide insights into spinach domestication and the genetic basis of agronomic traits.</title>
        <authorList>
            <person name="Cai X."/>
            <person name="Sun X."/>
            <person name="Xu C."/>
            <person name="Sun H."/>
            <person name="Wang X."/>
            <person name="Ge C."/>
            <person name="Zhang Z."/>
            <person name="Wang Q."/>
            <person name="Fei Z."/>
            <person name="Jiao C."/>
            <person name="Wang Q."/>
        </authorList>
    </citation>
    <scope>NUCLEOTIDE SEQUENCE [LARGE SCALE GENOMIC DNA]</scope>
    <source>
        <strain evidence="6">cv. Varoflay</strain>
    </source>
</reference>
<dbReference type="PANTHER" id="PTHR12298">
    <property type="entry name" value="PCDC2 PROGRAMMED CELL DEATH PROTEIN 2 -RELATED"/>
    <property type="match status" value="1"/>
</dbReference>
<feature type="domain" description="MYND-type" evidence="5">
    <location>
        <begin position="172"/>
        <end position="210"/>
    </location>
</feature>
<gene>
    <name evidence="7" type="primary">LOC110794319</name>
</gene>
<sequence>MHLEELESGGISASVEEVQRITDNMSDFDEDDDEDQVPVKLGFVEKSSQPLLRQMFPCKAGGVPAWLDPVNLPTGKSCLCDMCGEPLQFLLQVYAPIAEKESAFHRTLYVFMCLSMTCLLRDQHEQWKRGPQKPSRSVKVFRCQLPLTNSFYSSEASKDGNAILLGTGAPLCAWCGSWKGDKACSSCKTARYCSEKHQVLHWRANHKTKCQQLSVSSKSCDGSCIDDGSSNEIITAASKALWPEFEIIVGDEELSSSDADENSDSLVSKRMDETVNSLMDSFEGDDDRRSWATFQLHLAKAPEQVLRYSRDERAKPLWPTSSGRPSKADIPKCSSCGGTMTFEFQILPQLLYYFGVDNDVNSLDWATMVVYTCADSCEGSPAYKEEFVWVQLTSQSSTTA</sequence>
<keyword evidence="2 4" id="KW-0863">Zinc-finger</keyword>
<dbReference type="PANTHER" id="PTHR12298:SF4">
    <property type="entry name" value="PROGRAMMED CELL DEATH PROTEIN 2"/>
    <property type="match status" value="1"/>
</dbReference>
<dbReference type="Proteomes" id="UP000813463">
    <property type="component" value="Chromosome 5"/>
</dbReference>
<accession>A0A9R0ITQ2</accession>
<dbReference type="GeneID" id="110794319"/>
<dbReference type="AlphaFoldDB" id="A0A9R0ITQ2"/>
<organism evidence="6 7">
    <name type="scientific">Spinacia oleracea</name>
    <name type="common">Spinach</name>
    <dbReference type="NCBI Taxonomy" id="3562"/>
    <lineage>
        <taxon>Eukaryota</taxon>
        <taxon>Viridiplantae</taxon>
        <taxon>Streptophyta</taxon>
        <taxon>Embryophyta</taxon>
        <taxon>Tracheophyta</taxon>
        <taxon>Spermatophyta</taxon>
        <taxon>Magnoliopsida</taxon>
        <taxon>eudicotyledons</taxon>
        <taxon>Gunneridae</taxon>
        <taxon>Pentapetalae</taxon>
        <taxon>Caryophyllales</taxon>
        <taxon>Chenopodiaceae</taxon>
        <taxon>Chenopodioideae</taxon>
        <taxon>Anserineae</taxon>
        <taxon>Spinacia</taxon>
    </lineage>
</organism>
<dbReference type="SUPFAM" id="SSF144232">
    <property type="entry name" value="HIT/MYND zinc finger-like"/>
    <property type="match status" value="1"/>
</dbReference>
<dbReference type="PROSITE" id="PS50865">
    <property type="entry name" value="ZF_MYND_2"/>
    <property type="match status" value="1"/>
</dbReference>
<protein>
    <recommendedName>
        <fullName evidence="5">MYND-type domain-containing protein</fullName>
    </recommendedName>
</protein>
<dbReference type="Pfam" id="PF01753">
    <property type="entry name" value="zf-MYND"/>
    <property type="match status" value="1"/>
</dbReference>
<evidence type="ECO:0000256" key="1">
    <source>
        <dbReference type="ARBA" id="ARBA00022723"/>
    </source>
</evidence>
<reference evidence="7" key="2">
    <citation type="submission" date="2025-08" db="UniProtKB">
        <authorList>
            <consortium name="RefSeq"/>
        </authorList>
    </citation>
    <scope>IDENTIFICATION</scope>
    <source>
        <tissue evidence="7">Leaf</tissue>
    </source>
</reference>
<evidence type="ECO:0000259" key="5">
    <source>
        <dbReference type="PROSITE" id="PS50865"/>
    </source>
</evidence>
<keyword evidence="6" id="KW-1185">Reference proteome</keyword>
<proteinExistence type="predicted"/>
<dbReference type="Pfam" id="PF04194">
    <property type="entry name" value="PDCD2_C"/>
    <property type="match status" value="1"/>
</dbReference>
<dbReference type="PROSITE" id="PS01360">
    <property type="entry name" value="ZF_MYND_1"/>
    <property type="match status" value="1"/>
</dbReference>
<dbReference type="KEGG" id="soe:110794319"/>
<dbReference type="Gene3D" id="6.10.140.2220">
    <property type="match status" value="1"/>
</dbReference>
<keyword evidence="1" id="KW-0479">Metal-binding</keyword>
<evidence type="ECO:0000256" key="2">
    <source>
        <dbReference type="ARBA" id="ARBA00022771"/>
    </source>
</evidence>
<evidence type="ECO:0000256" key="3">
    <source>
        <dbReference type="ARBA" id="ARBA00022833"/>
    </source>
</evidence>
<name>A0A9R0ITQ2_SPIOL</name>
<evidence type="ECO:0000313" key="6">
    <source>
        <dbReference type="Proteomes" id="UP000813463"/>
    </source>
</evidence>
<evidence type="ECO:0000313" key="7">
    <source>
        <dbReference type="RefSeq" id="XP_021854971.1"/>
    </source>
</evidence>
<dbReference type="GO" id="GO:0008270">
    <property type="term" value="F:zinc ion binding"/>
    <property type="evidence" value="ECO:0007669"/>
    <property type="project" value="UniProtKB-KW"/>
</dbReference>
<dbReference type="OrthoDB" id="443682at2759"/>
<dbReference type="RefSeq" id="XP_021854971.1">
    <property type="nucleotide sequence ID" value="XM_021999279.2"/>
</dbReference>